<evidence type="ECO:0008006" key="3">
    <source>
        <dbReference type="Google" id="ProtNLM"/>
    </source>
</evidence>
<sequence length="42" mass="4818">MKIIVDTSVWSQALQNKMTIYTTDGDFKKFAEHLPIALHVPE</sequence>
<accession>A0A6C2U901</accession>
<protein>
    <recommendedName>
        <fullName evidence="3">PIN domain-containing protein</fullName>
    </recommendedName>
</protein>
<proteinExistence type="predicted"/>
<evidence type="ECO:0000313" key="1">
    <source>
        <dbReference type="EMBL" id="VGO15981.1"/>
    </source>
</evidence>
<dbReference type="Proteomes" id="UP000366872">
    <property type="component" value="Unassembled WGS sequence"/>
</dbReference>
<name>A0A6C2U901_PONDE</name>
<keyword evidence="2" id="KW-1185">Reference proteome</keyword>
<reference evidence="1 2" key="1">
    <citation type="submission" date="2019-04" db="EMBL/GenBank/DDBJ databases">
        <authorList>
            <person name="Van Vliet M D."/>
        </authorList>
    </citation>
    <scope>NUCLEOTIDE SEQUENCE [LARGE SCALE GENOMIC DNA]</scope>
    <source>
        <strain evidence="1 2">F1</strain>
    </source>
</reference>
<organism evidence="1 2">
    <name type="scientific">Pontiella desulfatans</name>
    <dbReference type="NCBI Taxonomy" id="2750659"/>
    <lineage>
        <taxon>Bacteria</taxon>
        <taxon>Pseudomonadati</taxon>
        <taxon>Kiritimatiellota</taxon>
        <taxon>Kiritimatiellia</taxon>
        <taxon>Kiritimatiellales</taxon>
        <taxon>Pontiellaceae</taxon>
        <taxon>Pontiella</taxon>
    </lineage>
</organism>
<gene>
    <name evidence="1" type="ORF">PDESU_04570</name>
</gene>
<dbReference type="AlphaFoldDB" id="A0A6C2U901"/>
<dbReference type="RefSeq" id="WP_281281262.1">
    <property type="nucleotide sequence ID" value="NZ_CAAHFG010000003.1"/>
</dbReference>
<evidence type="ECO:0000313" key="2">
    <source>
        <dbReference type="Proteomes" id="UP000366872"/>
    </source>
</evidence>
<dbReference type="EMBL" id="CAAHFG010000003">
    <property type="protein sequence ID" value="VGO15981.1"/>
    <property type="molecule type" value="Genomic_DNA"/>
</dbReference>